<protein>
    <recommendedName>
        <fullName evidence="7">ATP-dependent RNA helicase</fullName>
        <ecNumber evidence="7">3.6.4.13</ecNumber>
    </recommendedName>
</protein>
<evidence type="ECO:0000259" key="10">
    <source>
        <dbReference type="PROSITE" id="PS51194"/>
    </source>
</evidence>
<evidence type="ECO:0000256" key="6">
    <source>
        <dbReference type="PROSITE-ProRule" id="PRU00552"/>
    </source>
</evidence>
<dbReference type="STRING" id="3988.B9SBJ5"/>
<dbReference type="PROSITE" id="PS51192">
    <property type="entry name" value="HELICASE_ATP_BIND_1"/>
    <property type="match status" value="1"/>
</dbReference>
<feature type="region of interest" description="Disordered" evidence="8">
    <location>
        <begin position="160"/>
        <end position="179"/>
    </location>
</feature>
<dbReference type="SMART" id="SM00490">
    <property type="entry name" value="HELICc"/>
    <property type="match status" value="1"/>
</dbReference>
<evidence type="ECO:0000313" key="13">
    <source>
        <dbReference type="Proteomes" id="UP000008311"/>
    </source>
</evidence>
<feature type="short sequence motif" description="Q motif" evidence="6">
    <location>
        <begin position="283"/>
        <end position="311"/>
    </location>
</feature>
<dbReference type="PANTHER" id="PTHR24031">
    <property type="entry name" value="RNA HELICASE"/>
    <property type="match status" value="1"/>
</dbReference>
<dbReference type="OMA" id="QDHIENT"/>
<dbReference type="Proteomes" id="UP000008311">
    <property type="component" value="Unassembled WGS sequence"/>
</dbReference>
<dbReference type="EC" id="3.6.4.13" evidence="7"/>
<dbReference type="InterPro" id="IPR011545">
    <property type="entry name" value="DEAD/DEAH_box_helicase_dom"/>
</dbReference>
<dbReference type="OrthoDB" id="193716at2759"/>
<dbReference type="InterPro" id="IPR014001">
    <property type="entry name" value="Helicase_ATP-bd"/>
</dbReference>
<feature type="domain" description="DEAD-box RNA helicase Q" evidence="11">
    <location>
        <begin position="283"/>
        <end position="311"/>
    </location>
</feature>
<dbReference type="GO" id="GO:0003723">
    <property type="term" value="F:RNA binding"/>
    <property type="evidence" value="ECO:0007669"/>
    <property type="project" value="UniProtKB-UniRule"/>
</dbReference>
<dbReference type="AlphaFoldDB" id="B9SBJ5"/>
<dbReference type="InterPro" id="IPR027417">
    <property type="entry name" value="P-loop_NTPase"/>
</dbReference>
<organism evidence="12 13">
    <name type="scientific">Ricinus communis</name>
    <name type="common">Castor bean</name>
    <dbReference type="NCBI Taxonomy" id="3988"/>
    <lineage>
        <taxon>Eukaryota</taxon>
        <taxon>Viridiplantae</taxon>
        <taxon>Streptophyta</taxon>
        <taxon>Embryophyta</taxon>
        <taxon>Tracheophyta</taxon>
        <taxon>Spermatophyta</taxon>
        <taxon>Magnoliopsida</taxon>
        <taxon>eudicotyledons</taxon>
        <taxon>Gunneridae</taxon>
        <taxon>Pentapetalae</taxon>
        <taxon>rosids</taxon>
        <taxon>fabids</taxon>
        <taxon>Malpighiales</taxon>
        <taxon>Euphorbiaceae</taxon>
        <taxon>Acalyphoideae</taxon>
        <taxon>Acalypheae</taxon>
        <taxon>Ricinus</taxon>
    </lineage>
</organism>
<proteinExistence type="inferred from homology"/>
<keyword evidence="13" id="KW-1185">Reference proteome</keyword>
<evidence type="ECO:0000256" key="2">
    <source>
        <dbReference type="ARBA" id="ARBA00022801"/>
    </source>
</evidence>
<dbReference type="KEGG" id="rcu:8282119"/>
<feature type="region of interest" description="Disordered" evidence="8">
    <location>
        <begin position="109"/>
        <end position="152"/>
    </location>
</feature>
<evidence type="ECO:0000256" key="1">
    <source>
        <dbReference type="ARBA" id="ARBA00022741"/>
    </source>
</evidence>
<evidence type="ECO:0000256" key="8">
    <source>
        <dbReference type="SAM" id="MobiDB-lite"/>
    </source>
</evidence>
<evidence type="ECO:0000256" key="4">
    <source>
        <dbReference type="ARBA" id="ARBA00022840"/>
    </source>
</evidence>
<comment type="catalytic activity">
    <reaction evidence="7">
        <text>ATP + H2O = ADP + phosphate + H(+)</text>
        <dbReference type="Rhea" id="RHEA:13065"/>
        <dbReference type="ChEBI" id="CHEBI:15377"/>
        <dbReference type="ChEBI" id="CHEBI:15378"/>
        <dbReference type="ChEBI" id="CHEBI:30616"/>
        <dbReference type="ChEBI" id="CHEBI:43474"/>
        <dbReference type="ChEBI" id="CHEBI:456216"/>
        <dbReference type="EC" id="3.6.4.13"/>
    </reaction>
</comment>
<dbReference type="FunCoup" id="B9SBJ5">
    <property type="interactions" value="697"/>
</dbReference>
<keyword evidence="2 7" id="KW-0378">Hydrolase</keyword>
<dbReference type="GO" id="GO:0003724">
    <property type="term" value="F:RNA helicase activity"/>
    <property type="evidence" value="ECO:0007669"/>
    <property type="project" value="UniProtKB-EC"/>
</dbReference>
<feature type="compositionally biased region" description="Polar residues" evidence="8">
    <location>
        <begin position="272"/>
        <end position="281"/>
    </location>
</feature>
<evidence type="ECO:0000259" key="9">
    <source>
        <dbReference type="PROSITE" id="PS51192"/>
    </source>
</evidence>
<keyword evidence="1 7" id="KW-0547">Nucleotide-binding</keyword>
<dbReference type="eggNOG" id="KOG0342">
    <property type="taxonomic scope" value="Eukaryota"/>
</dbReference>
<evidence type="ECO:0000256" key="3">
    <source>
        <dbReference type="ARBA" id="ARBA00022806"/>
    </source>
</evidence>
<dbReference type="CDD" id="cd18787">
    <property type="entry name" value="SF2_C_DEAD"/>
    <property type="match status" value="1"/>
</dbReference>
<sequence length="751" mass="84882">MPVKLLPQLRFLTPSLPVTSLPPMKSFSLINWNRPVPIFSQIFPFRLKYLGLSPYFNSQLSVRRFSTRSFRPRTTARSSSEFRQSKSLIEDEAELSDWVSELKTSSLRGKLTSEDESDSDMTRNKSKRERGREGFSSSKRRRERETDEFSELNNRRGIKDKVDSFSRNSRASKPFDRKFIGSDNEKERFNSRRKKIGNADLGFRREKRVSVDENDDYFDKEDERKDLIGRITDLVREEETDDANDEGCHDDEGILRKNVSSSLGFEKDRPNSPGTSDSYLSDSRFDQCPVSPLSLKGIKDAGYEKMTVVQEATLPVILKGKDVLAKARTGTGKTVAFLLPAIEVVVKSPPTGRDQKRPPILVVVICPTRELASQAAAEANTLLKYHPSVGVQVVIGGTRLALEQKKMQANPCQILVATPGRLQDHIENTAGFATRLMGVKVLILDEADHLLDMGFRKDIERIIAAVPKQRQTLLFSATVPEEVRQICHIALRRDHEFINTVPEGTDETHTQVRQMHLVAPLDKHFPLLYVLLKDHIADNIDYKVLLFCTTAMVTRMVANLLGELKLNVREIHSRKPQSYRTRVSDEFRKSKGLILVTSDVSARGVDYPDVTLVIQVGLPADREQYIHRLGRTGRKGKEGVGILLLAPWEESFLSTIKDLPISKAPVPSVDPDTKKKVERSLSHVEMKNKEAAYQAWLGYYNSSKLVGRDKYRLVELANDFSRSMGLDNPPAIPKLVLGKMGLRNIPGLRSK</sequence>
<dbReference type="InterPro" id="IPR001650">
    <property type="entry name" value="Helicase_C-like"/>
</dbReference>
<name>B9SBJ5_RICCO</name>
<dbReference type="InterPro" id="IPR014014">
    <property type="entry name" value="RNA_helicase_DEAD_Q_motif"/>
</dbReference>
<keyword evidence="5 7" id="KW-0694">RNA-binding</keyword>
<evidence type="ECO:0000259" key="11">
    <source>
        <dbReference type="PROSITE" id="PS51195"/>
    </source>
</evidence>
<dbReference type="GO" id="GO:0016787">
    <property type="term" value="F:hydrolase activity"/>
    <property type="evidence" value="ECO:0007669"/>
    <property type="project" value="UniProtKB-KW"/>
</dbReference>
<dbReference type="CDD" id="cd17964">
    <property type="entry name" value="DEADc_MSS116"/>
    <property type="match status" value="1"/>
</dbReference>
<dbReference type="Pfam" id="PF00271">
    <property type="entry name" value="Helicase_C"/>
    <property type="match status" value="1"/>
</dbReference>
<evidence type="ECO:0000256" key="7">
    <source>
        <dbReference type="RuleBase" id="RU365068"/>
    </source>
</evidence>
<evidence type="ECO:0000256" key="5">
    <source>
        <dbReference type="ARBA" id="ARBA00022884"/>
    </source>
</evidence>
<feature type="compositionally biased region" description="Basic and acidic residues" evidence="8">
    <location>
        <begin position="143"/>
        <end position="152"/>
    </location>
</feature>
<comment type="function">
    <text evidence="7">RNA helicase.</text>
</comment>
<dbReference type="EMBL" id="EQ973914">
    <property type="protein sequence ID" value="EEF39080.1"/>
    <property type="molecule type" value="Genomic_DNA"/>
</dbReference>
<dbReference type="PROSITE" id="PS51194">
    <property type="entry name" value="HELICASE_CTER"/>
    <property type="match status" value="1"/>
</dbReference>
<dbReference type="GO" id="GO:0005524">
    <property type="term" value="F:ATP binding"/>
    <property type="evidence" value="ECO:0007669"/>
    <property type="project" value="UniProtKB-UniRule"/>
</dbReference>
<comment type="similarity">
    <text evidence="7">Belongs to the DEAD box helicase family.</text>
</comment>
<reference evidence="13" key="1">
    <citation type="journal article" date="2010" name="Nat. Biotechnol.">
        <title>Draft genome sequence of the oilseed species Ricinus communis.</title>
        <authorList>
            <person name="Chan A.P."/>
            <person name="Crabtree J."/>
            <person name="Zhao Q."/>
            <person name="Lorenzi H."/>
            <person name="Orvis J."/>
            <person name="Puiu D."/>
            <person name="Melake-Berhan A."/>
            <person name="Jones K.M."/>
            <person name="Redman J."/>
            <person name="Chen G."/>
            <person name="Cahoon E.B."/>
            <person name="Gedil M."/>
            <person name="Stanke M."/>
            <person name="Haas B.J."/>
            <person name="Wortman J.R."/>
            <person name="Fraser-Liggett C.M."/>
            <person name="Ravel J."/>
            <person name="Rabinowicz P.D."/>
        </authorList>
    </citation>
    <scope>NUCLEOTIDE SEQUENCE [LARGE SCALE GENOMIC DNA]</scope>
    <source>
        <strain evidence="13">cv. Hale</strain>
    </source>
</reference>
<dbReference type="Pfam" id="PF00270">
    <property type="entry name" value="DEAD"/>
    <property type="match status" value="1"/>
</dbReference>
<evidence type="ECO:0000313" key="12">
    <source>
        <dbReference type="EMBL" id="EEF39080.1"/>
    </source>
</evidence>
<gene>
    <name evidence="12" type="ORF">RCOM_0719160</name>
</gene>
<keyword evidence="4 7" id="KW-0067">ATP-binding</keyword>
<dbReference type="Gene3D" id="3.40.50.300">
    <property type="entry name" value="P-loop containing nucleotide triphosphate hydrolases"/>
    <property type="match status" value="2"/>
</dbReference>
<dbReference type="SUPFAM" id="SSF52540">
    <property type="entry name" value="P-loop containing nucleoside triphosphate hydrolases"/>
    <property type="match status" value="1"/>
</dbReference>
<dbReference type="SMR" id="B9SBJ5"/>
<dbReference type="SMART" id="SM00487">
    <property type="entry name" value="DEXDc"/>
    <property type="match status" value="1"/>
</dbReference>
<dbReference type="InParanoid" id="B9SBJ5"/>
<comment type="domain">
    <text evidence="7">The Q motif is unique to and characteristic of the DEAD box family of RNA helicases and controls ATP binding and hydrolysis.</text>
</comment>
<keyword evidence="3 7" id="KW-0347">Helicase</keyword>
<dbReference type="PROSITE" id="PS51195">
    <property type="entry name" value="Q_MOTIF"/>
    <property type="match status" value="1"/>
</dbReference>
<feature type="domain" description="Helicase ATP-binding" evidence="9">
    <location>
        <begin position="314"/>
        <end position="497"/>
    </location>
</feature>
<feature type="region of interest" description="Disordered" evidence="8">
    <location>
        <begin position="259"/>
        <end position="283"/>
    </location>
</feature>
<feature type="domain" description="Helicase C-terminal" evidence="10">
    <location>
        <begin position="532"/>
        <end position="682"/>
    </location>
</feature>
<accession>B9SBJ5</accession>